<sequence length="134" mass="14986">MDFAVYTSSSLSRLQRQLLLPLLVAMLTIFWLPTASAVPVARDSLVAAQDAVDCLLTTLRREHDDAAAAVRHMQARVLPYAESVEAMTLWRKVTRAQEDTVEAAEQMRTFLRKADGLYSAPRALDPSWAYTGIY</sequence>
<reference evidence="1 2" key="1">
    <citation type="journal article" date="2016" name="Genome Biol. Evol.">
        <title>Divergent and convergent evolution of fungal pathogenicity.</title>
        <authorList>
            <person name="Shang Y."/>
            <person name="Xiao G."/>
            <person name="Zheng P."/>
            <person name="Cen K."/>
            <person name="Zhan S."/>
            <person name="Wang C."/>
        </authorList>
    </citation>
    <scope>NUCLEOTIDE SEQUENCE [LARGE SCALE GENOMIC DNA]</scope>
    <source>
        <strain evidence="1 2">RCEF 264</strain>
    </source>
</reference>
<proteinExistence type="predicted"/>
<organism evidence="1 2">
    <name type="scientific">Niveomyces insectorum RCEF 264</name>
    <dbReference type="NCBI Taxonomy" id="1081102"/>
    <lineage>
        <taxon>Eukaryota</taxon>
        <taxon>Fungi</taxon>
        <taxon>Dikarya</taxon>
        <taxon>Ascomycota</taxon>
        <taxon>Pezizomycotina</taxon>
        <taxon>Sordariomycetes</taxon>
        <taxon>Hypocreomycetidae</taxon>
        <taxon>Hypocreales</taxon>
        <taxon>Cordycipitaceae</taxon>
        <taxon>Niveomyces</taxon>
    </lineage>
</organism>
<dbReference type="EMBL" id="AZHD01000012">
    <property type="protein sequence ID" value="OAA58449.1"/>
    <property type="molecule type" value="Genomic_DNA"/>
</dbReference>
<protein>
    <submittedName>
        <fullName evidence="1">Uncharacterized protein</fullName>
    </submittedName>
</protein>
<dbReference type="Proteomes" id="UP000076874">
    <property type="component" value="Unassembled WGS sequence"/>
</dbReference>
<evidence type="ECO:0000313" key="2">
    <source>
        <dbReference type="Proteomes" id="UP000076874"/>
    </source>
</evidence>
<dbReference type="AlphaFoldDB" id="A0A167RBU0"/>
<name>A0A167RBU0_9HYPO</name>
<keyword evidence="2" id="KW-1185">Reference proteome</keyword>
<evidence type="ECO:0000313" key="1">
    <source>
        <dbReference type="EMBL" id="OAA58449.1"/>
    </source>
</evidence>
<gene>
    <name evidence="1" type="ORF">SPI_06522</name>
</gene>
<comment type="caution">
    <text evidence="1">The sequence shown here is derived from an EMBL/GenBank/DDBJ whole genome shotgun (WGS) entry which is preliminary data.</text>
</comment>
<accession>A0A167RBU0</accession>